<dbReference type="InterPro" id="IPR016667">
    <property type="entry name" value="Caps_polysacc_synth_CpsB/CapC"/>
</dbReference>
<keyword evidence="6" id="KW-1185">Reference proteome</keyword>
<dbReference type="Pfam" id="PF19567">
    <property type="entry name" value="CpsB_CapC"/>
    <property type="match status" value="1"/>
</dbReference>
<dbReference type="EC" id="3.1.3.48" evidence="2"/>
<comment type="catalytic activity">
    <reaction evidence="4">
        <text>O-phospho-L-tyrosyl-[protein] + H2O = L-tyrosyl-[protein] + phosphate</text>
        <dbReference type="Rhea" id="RHEA:10684"/>
        <dbReference type="Rhea" id="RHEA-COMP:10136"/>
        <dbReference type="Rhea" id="RHEA-COMP:20101"/>
        <dbReference type="ChEBI" id="CHEBI:15377"/>
        <dbReference type="ChEBI" id="CHEBI:43474"/>
        <dbReference type="ChEBI" id="CHEBI:46858"/>
        <dbReference type="ChEBI" id="CHEBI:61978"/>
        <dbReference type="EC" id="3.1.3.48"/>
    </reaction>
</comment>
<reference evidence="5 6" key="1">
    <citation type="submission" date="2018-03" db="EMBL/GenBank/DDBJ databases">
        <title>Ahniella affigens gen. nov., sp. nov., a gammaproteobacterium isolated from sandy soil near a stream.</title>
        <authorList>
            <person name="Ko Y."/>
            <person name="Kim J.-H."/>
        </authorList>
    </citation>
    <scope>NUCLEOTIDE SEQUENCE [LARGE SCALE GENOMIC DNA]</scope>
    <source>
        <strain evidence="5 6">D13</strain>
    </source>
</reference>
<organism evidence="5 6">
    <name type="scientific">Ahniella affigens</name>
    <dbReference type="NCBI Taxonomy" id="2021234"/>
    <lineage>
        <taxon>Bacteria</taxon>
        <taxon>Pseudomonadati</taxon>
        <taxon>Pseudomonadota</taxon>
        <taxon>Gammaproteobacteria</taxon>
        <taxon>Lysobacterales</taxon>
        <taxon>Rhodanobacteraceae</taxon>
        <taxon>Ahniella</taxon>
    </lineage>
</organism>
<dbReference type="PANTHER" id="PTHR39181">
    <property type="entry name" value="TYROSINE-PROTEIN PHOSPHATASE YWQE"/>
    <property type="match status" value="1"/>
</dbReference>
<accession>A0A2P1PU60</accession>
<dbReference type="Gene3D" id="3.20.20.140">
    <property type="entry name" value="Metal-dependent hydrolases"/>
    <property type="match status" value="1"/>
</dbReference>
<protein>
    <recommendedName>
        <fullName evidence="2">protein-tyrosine-phosphatase</fullName>
        <ecNumber evidence="2">3.1.3.48</ecNumber>
    </recommendedName>
</protein>
<keyword evidence="3" id="KW-0378">Hydrolase</keyword>
<proteinExistence type="inferred from homology"/>
<dbReference type="PIRSF" id="PIRSF016557">
    <property type="entry name" value="Caps_synth_CpsB"/>
    <property type="match status" value="1"/>
</dbReference>
<gene>
    <name evidence="5" type="ORF">C7S18_14850</name>
</gene>
<dbReference type="AlphaFoldDB" id="A0A2P1PU60"/>
<evidence type="ECO:0000256" key="1">
    <source>
        <dbReference type="ARBA" id="ARBA00005750"/>
    </source>
</evidence>
<evidence type="ECO:0000256" key="4">
    <source>
        <dbReference type="ARBA" id="ARBA00051722"/>
    </source>
</evidence>
<dbReference type="Proteomes" id="UP000241074">
    <property type="component" value="Chromosome"/>
</dbReference>
<dbReference type="PANTHER" id="PTHR39181:SF1">
    <property type="entry name" value="TYROSINE-PROTEIN PHOSPHATASE YWQE"/>
    <property type="match status" value="1"/>
</dbReference>
<reference evidence="5 6" key="2">
    <citation type="submission" date="2018-03" db="EMBL/GenBank/DDBJ databases">
        <authorList>
            <person name="Keele B.F."/>
        </authorList>
    </citation>
    <scope>NUCLEOTIDE SEQUENCE [LARGE SCALE GENOMIC DNA]</scope>
    <source>
        <strain evidence="5 6">D13</strain>
    </source>
</reference>
<dbReference type="GO" id="GO:0030145">
    <property type="term" value="F:manganese ion binding"/>
    <property type="evidence" value="ECO:0007669"/>
    <property type="project" value="InterPro"/>
</dbReference>
<evidence type="ECO:0000313" key="5">
    <source>
        <dbReference type="EMBL" id="AVP98386.1"/>
    </source>
</evidence>
<dbReference type="GO" id="GO:0004725">
    <property type="term" value="F:protein tyrosine phosphatase activity"/>
    <property type="evidence" value="ECO:0007669"/>
    <property type="project" value="UniProtKB-EC"/>
</dbReference>
<sequence>MLPLIDDGPTRMSDAVQLATAAAQHGTDFIVLTPKYQDHHYQDRRAQCESAFALLRTHLAERGLALDMALAGTCRFDASLQQAITRNEVPWLGHFGGDRVVLIEIPRTRLPKSFDLAVAWMRRQQVRPMILGAEHNHELAKYPERLQQLVDQGALVEVCADSLAGGRGPFAQVSARRIVAQGLAHVLASECQDLTARPPWLEPGRQVAVTLVGEAAAEAMVYALPAQIASYHFPQLTLI</sequence>
<name>A0A2P1PU60_9GAMM</name>
<evidence type="ECO:0000256" key="2">
    <source>
        <dbReference type="ARBA" id="ARBA00013064"/>
    </source>
</evidence>
<evidence type="ECO:0000256" key="3">
    <source>
        <dbReference type="ARBA" id="ARBA00022801"/>
    </source>
</evidence>
<dbReference type="EMBL" id="CP027860">
    <property type="protein sequence ID" value="AVP98386.1"/>
    <property type="molecule type" value="Genomic_DNA"/>
</dbReference>
<dbReference type="KEGG" id="xba:C7S18_14850"/>
<comment type="similarity">
    <text evidence="1">Belongs to the metallo-dependent hydrolases superfamily. CpsB/CapC family.</text>
</comment>
<evidence type="ECO:0000313" key="6">
    <source>
        <dbReference type="Proteomes" id="UP000241074"/>
    </source>
</evidence>